<evidence type="ECO:0000313" key="2">
    <source>
        <dbReference type="Proteomes" id="UP000805649"/>
    </source>
</evidence>
<proteinExistence type="predicted"/>
<reference evidence="1 2" key="1">
    <citation type="journal article" date="2020" name="Phytopathology">
        <title>Genome Sequence Resources of Colletotrichum truncatum, C. plurivorum, C. musicola, and C. sojae: Four Species Pathogenic to Soybean (Glycine max).</title>
        <authorList>
            <person name="Rogerio F."/>
            <person name="Boufleur T.R."/>
            <person name="Ciampi-Guillardi M."/>
            <person name="Sukno S.A."/>
            <person name="Thon M.R."/>
            <person name="Massola Junior N.S."/>
            <person name="Baroncelli R."/>
        </authorList>
    </citation>
    <scope>NUCLEOTIDE SEQUENCE [LARGE SCALE GENOMIC DNA]</scope>
    <source>
        <strain evidence="1 2">CMES1059</strain>
    </source>
</reference>
<keyword evidence="2" id="KW-1185">Reference proteome</keyword>
<accession>A0ACC3YNZ9</accession>
<evidence type="ECO:0000313" key="1">
    <source>
        <dbReference type="EMBL" id="KAL0933638.1"/>
    </source>
</evidence>
<protein>
    <submittedName>
        <fullName evidence="1">Uncharacterized protein</fullName>
    </submittedName>
</protein>
<gene>
    <name evidence="1" type="ORF">CTRU02_210437</name>
</gene>
<organism evidence="1 2">
    <name type="scientific">Colletotrichum truncatum</name>
    <name type="common">Anthracnose fungus</name>
    <name type="synonym">Colletotrichum capsici</name>
    <dbReference type="NCBI Taxonomy" id="5467"/>
    <lineage>
        <taxon>Eukaryota</taxon>
        <taxon>Fungi</taxon>
        <taxon>Dikarya</taxon>
        <taxon>Ascomycota</taxon>
        <taxon>Pezizomycotina</taxon>
        <taxon>Sordariomycetes</taxon>
        <taxon>Hypocreomycetidae</taxon>
        <taxon>Glomerellales</taxon>
        <taxon>Glomerellaceae</taxon>
        <taxon>Colletotrichum</taxon>
        <taxon>Colletotrichum truncatum species complex</taxon>
    </lineage>
</organism>
<comment type="caution">
    <text evidence="1">The sequence shown here is derived from an EMBL/GenBank/DDBJ whole genome shotgun (WGS) entry which is preliminary data.</text>
</comment>
<dbReference type="EMBL" id="VUJX02000007">
    <property type="protein sequence ID" value="KAL0933638.1"/>
    <property type="molecule type" value="Genomic_DNA"/>
</dbReference>
<name>A0ACC3YNZ9_COLTU</name>
<dbReference type="Proteomes" id="UP000805649">
    <property type="component" value="Unassembled WGS sequence"/>
</dbReference>
<sequence length="95" mass="10381">MKSSAVMVATFLGLANAVNIQICKHQTMRTCVTMNVIGCTNFPSSMNDQVSSLNTGNTECTFYEHGSCEGGSWTTRGRQNTVPSKFNDKFTSVRC</sequence>